<dbReference type="InterPro" id="IPR001841">
    <property type="entry name" value="Znf_RING"/>
</dbReference>
<dbReference type="Pfam" id="PF18102">
    <property type="entry name" value="DTC"/>
    <property type="match status" value="1"/>
</dbReference>
<dbReference type="RefSeq" id="XP_008305212.1">
    <property type="nucleotide sequence ID" value="XM_008306990.1"/>
</dbReference>
<evidence type="ECO:0000256" key="4">
    <source>
        <dbReference type="ARBA" id="ARBA00022679"/>
    </source>
</evidence>
<evidence type="ECO:0000256" key="9">
    <source>
        <dbReference type="RuleBase" id="RU367105"/>
    </source>
</evidence>
<dbReference type="GO" id="GO:0008270">
    <property type="term" value="F:zinc ion binding"/>
    <property type="evidence" value="ECO:0007669"/>
    <property type="project" value="UniProtKB-KW"/>
</dbReference>
<evidence type="ECO:0000256" key="8">
    <source>
        <dbReference type="PROSITE-ProRule" id="PRU00175"/>
    </source>
</evidence>
<dbReference type="CDD" id="cd09633">
    <property type="entry name" value="Deltex_C"/>
    <property type="match status" value="1"/>
</dbReference>
<evidence type="ECO:0000256" key="1">
    <source>
        <dbReference type="ARBA" id="ARBA00000900"/>
    </source>
</evidence>
<dbReference type="InterPro" id="IPR018957">
    <property type="entry name" value="Znf_C3HC4_RING-type"/>
</dbReference>
<dbReference type="SUPFAM" id="SSF57850">
    <property type="entry name" value="RING/U-box"/>
    <property type="match status" value="1"/>
</dbReference>
<gene>
    <name evidence="13" type="primary">LOC103376576</name>
</gene>
<keyword evidence="5 9" id="KW-0479">Metal-binding</keyword>
<organism evidence="12 13">
    <name type="scientific">Stegastes partitus</name>
    <name type="common">bicolor damselfish</name>
    <dbReference type="NCBI Taxonomy" id="144197"/>
    <lineage>
        <taxon>Eukaryota</taxon>
        <taxon>Metazoa</taxon>
        <taxon>Chordata</taxon>
        <taxon>Craniata</taxon>
        <taxon>Vertebrata</taxon>
        <taxon>Euteleostomi</taxon>
        <taxon>Actinopterygii</taxon>
        <taxon>Neopterygii</taxon>
        <taxon>Teleostei</taxon>
        <taxon>Neoteleostei</taxon>
        <taxon>Acanthomorphata</taxon>
        <taxon>Ovalentaria</taxon>
        <taxon>Pomacentridae</taxon>
        <taxon>Stegastes</taxon>
    </lineage>
</organism>
<keyword evidence="9" id="KW-0963">Cytoplasm</keyword>
<dbReference type="InterPro" id="IPR039398">
    <property type="entry name" value="Deltex_fam"/>
</dbReference>
<feature type="compositionally biased region" description="Polar residues" evidence="10">
    <location>
        <begin position="395"/>
        <end position="426"/>
    </location>
</feature>
<evidence type="ECO:0000256" key="2">
    <source>
        <dbReference type="ARBA" id="ARBA00004906"/>
    </source>
</evidence>
<dbReference type="Proteomes" id="UP000694891">
    <property type="component" value="Unplaced"/>
</dbReference>
<keyword evidence="4 9" id="KW-0808">Transferase</keyword>
<sequence>MTSSQDQDEGLFTIRFKCLKSDKPLKPKIHLEILLQTWFNRRGKNPDCSVVEAVGDDCVVINIQPVPALSELRKLLGETLTRKNEISVIITSVSLSPPEQDTRTPEGTSVNPPPPSMSPPQAEQVKQSSEVSAAGEKAYGGCIPVCHFWYVMNIYKEKLQRIEKENGVKLRSEVKVTFEQEQEDGDLQKDGNPQKAFNELADLVQGCLHDSNGSEIPLKYVDPDQWRSALKIVQKKENKLLLTMSSDNIIACGPTSSQNELARTLNTMQKTNANSSREEDECPSEDMSLMIDMTINDPLVVSGLTLEESVWKLLTAPSDERLAKIKDKFNVNFRESDVTQGKVNVQACYRGDGGNASMESHAIRALVRLYQRIATSLLSSNQVHGAAGLSRTGALKNSNSAHQSEGTSNGHVVSGLSGLSMNNTEAPTGGGATAGDDKDDICPICMDTFIKKKQLKCKHEFCKGCLDQAMKGMGPMCPVCKDVFGVITGDQPDGRMSWIKYAPSLPGFPDCGTIHITYDIPSGKQTEKHPKPGQYYGGIMRTAYLPDNKEGNEVLQLLKRAFDQKLIFTVGMSRTTGIEDQVTWNDIHHKTSHTGGPQSFGYPDPNYLSRVKEELKAKGIK</sequence>
<reference evidence="13" key="1">
    <citation type="submission" date="2025-08" db="UniProtKB">
        <authorList>
            <consortium name="RefSeq"/>
        </authorList>
    </citation>
    <scope>IDENTIFICATION</scope>
</reference>
<keyword evidence="6 8" id="KW-0863">Zinc-finger</keyword>
<feature type="region of interest" description="Disordered" evidence="10">
    <location>
        <begin position="93"/>
        <end position="130"/>
    </location>
</feature>
<keyword evidence="12" id="KW-1185">Reference proteome</keyword>
<dbReference type="InterPro" id="IPR039396">
    <property type="entry name" value="Deltex_C"/>
</dbReference>
<dbReference type="Gene3D" id="3.30.40.10">
    <property type="entry name" value="Zinc/RING finger domain, C3HC4 (zinc finger)"/>
    <property type="match status" value="1"/>
</dbReference>
<dbReference type="AlphaFoldDB" id="A0A9Y4U392"/>
<evidence type="ECO:0000313" key="12">
    <source>
        <dbReference type="Proteomes" id="UP000694891"/>
    </source>
</evidence>
<evidence type="ECO:0000313" key="13">
    <source>
        <dbReference type="RefSeq" id="XP_008305212.1"/>
    </source>
</evidence>
<dbReference type="GO" id="GO:0005737">
    <property type="term" value="C:cytoplasm"/>
    <property type="evidence" value="ECO:0007669"/>
    <property type="project" value="UniProtKB-SubCell"/>
</dbReference>
<evidence type="ECO:0000256" key="7">
    <source>
        <dbReference type="ARBA" id="ARBA00022833"/>
    </source>
</evidence>
<dbReference type="InterPro" id="IPR017907">
    <property type="entry name" value="Znf_RING_CS"/>
</dbReference>
<feature type="domain" description="RING-type" evidence="11">
    <location>
        <begin position="442"/>
        <end position="481"/>
    </location>
</feature>
<dbReference type="EC" id="2.3.2.27" evidence="9"/>
<dbReference type="InterPro" id="IPR039399">
    <property type="entry name" value="Deltex_C_sf"/>
</dbReference>
<keyword evidence="7 9" id="KW-0862">Zinc</keyword>
<feature type="region of interest" description="Disordered" evidence="10">
    <location>
        <begin position="394"/>
        <end position="433"/>
    </location>
</feature>
<dbReference type="Pfam" id="PF00097">
    <property type="entry name" value="zf-C3HC4"/>
    <property type="match status" value="1"/>
</dbReference>
<comment type="pathway">
    <text evidence="2 9">Protein modification; protein ubiquitination.</text>
</comment>
<comment type="subcellular location">
    <subcellularLocation>
        <location evidence="9">Cytoplasm</location>
    </subcellularLocation>
</comment>
<proteinExistence type="inferred from homology"/>
<dbReference type="GO" id="GO:0016567">
    <property type="term" value="P:protein ubiquitination"/>
    <property type="evidence" value="ECO:0007669"/>
    <property type="project" value="UniProtKB-UniRule"/>
</dbReference>
<dbReference type="PROSITE" id="PS50089">
    <property type="entry name" value="ZF_RING_2"/>
    <property type="match status" value="1"/>
</dbReference>
<dbReference type="InterPro" id="IPR013083">
    <property type="entry name" value="Znf_RING/FYVE/PHD"/>
</dbReference>
<dbReference type="PROSITE" id="PS00518">
    <property type="entry name" value="ZF_RING_1"/>
    <property type="match status" value="1"/>
</dbReference>
<evidence type="ECO:0000256" key="6">
    <source>
        <dbReference type="ARBA" id="ARBA00022771"/>
    </source>
</evidence>
<dbReference type="GO" id="GO:0061630">
    <property type="term" value="F:ubiquitin protein ligase activity"/>
    <property type="evidence" value="ECO:0007669"/>
    <property type="project" value="UniProtKB-UniRule"/>
</dbReference>
<dbReference type="GO" id="GO:0007219">
    <property type="term" value="P:Notch signaling pathway"/>
    <property type="evidence" value="ECO:0007669"/>
    <property type="project" value="InterPro"/>
</dbReference>
<feature type="compositionally biased region" description="Polar residues" evidence="10">
    <location>
        <begin position="93"/>
        <end position="110"/>
    </location>
</feature>
<evidence type="ECO:0000256" key="3">
    <source>
        <dbReference type="ARBA" id="ARBA00009413"/>
    </source>
</evidence>
<evidence type="ECO:0000256" key="10">
    <source>
        <dbReference type="SAM" id="MobiDB-lite"/>
    </source>
</evidence>
<dbReference type="PANTHER" id="PTHR12622">
    <property type="entry name" value="DELTEX-RELATED"/>
    <property type="match status" value="1"/>
</dbReference>
<evidence type="ECO:0000259" key="11">
    <source>
        <dbReference type="PROSITE" id="PS50089"/>
    </source>
</evidence>
<dbReference type="SMART" id="SM00184">
    <property type="entry name" value="RING"/>
    <property type="match status" value="1"/>
</dbReference>
<name>A0A9Y4U392_9TELE</name>
<dbReference type="GeneID" id="103376576"/>
<evidence type="ECO:0000256" key="5">
    <source>
        <dbReference type="ARBA" id="ARBA00022723"/>
    </source>
</evidence>
<dbReference type="Gene3D" id="3.30.390.130">
    <property type="match status" value="1"/>
</dbReference>
<comment type="similarity">
    <text evidence="3 9">Belongs to the Deltex family.</text>
</comment>
<protein>
    <recommendedName>
        <fullName evidence="9">E3 ubiquitin-protein ligase</fullName>
        <ecNumber evidence="9">2.3.2.27</ecNumber>
    </recommendedName>
</protein>
<accession>A0A9Y4U392</accession>
<comment type="catalytic activity">
    <reaction evidence="1 9">
        <text>S-ubiquitinyl-[E2 ubiquitin-conjugating enzyme]-L-cysteine + [acceptor protein]-L-lysine = [E2 ubiquitin-conjugating enzyme]-L-cysteine + N(6)-ubiquitinyl-[acceptor protein]-L-lysine.</text>
        <dbReference type="EC" id="2.3.2.27"/>
    </reaction>
</comment>